<reference evidence="1 2" key="1">
    <citation type="submission" date="2015-04" db="EMBL/GenBank/DDBJ databases">
        <authorList>
            <person name="Syromyatnikov M.Y."/>
            <person name="Popov V.N."/>
        </authorList>
    </citation>
    <scope>NUCLEOTIDE SEQUENCE [LARGE SCALE GENOMIC DNA]</scope>
</reference>
<dbReference type="Proteomes" id="UP000183832">
    <property type="component" value="Unassembled WGS sequence"/>
</dbReference>
<organism evidence="1 2">
    <name type="scientific">Clunio marinus</name>
    <dbReference type="NCBI Taxonomy" id="568069"/>
    <lineage>
        <taxon>Eukaryota</taxon>
        <taxon>Metazoa</taxon>
        <taxon>Ecdysozoa</taxon>
        <taxon>Arthropoda</taxon>
        <taxon>Hexapoda</taxon>
        <taxon>Insecta</taxon>
        <taxon>Pterygota</taxon>
        <taxon>Neoptera</taxon>
        <taxon>Endopterygota</taxon>
        <taxon>Diptera</taxon>
        <taxon>Nematocera</taxon>
        <taxon>Chironomoidea</taxon>
        <taxon>Chironomidae</taxon>
        <taxon>Clunio</taxon>
    </lineage>
</organism>
<keyword evidence="2" id="KW-1185">Reference proteome</keyword>
<dbReference type="EMBL" id="CVRI01000044">
    <property type="protein sequence ID" value="CRK96881.1"/>
    <property type="molecule type" value="Genomic_DNA"/>
</dbReference>
<evidence type="ECO:0000313" key="2">
    <source>
        <dbReference type="Proteomes" id="UP000183832"/>
    </source>
</evidence>
<name>A0A1J1IEM0_9DIPT</name>
<gene>
    <name evidence="1" type="ORF">CLUMA_CG010082</name>
</gene>
<protein>
    <submittedName>
        <fullName evidence="1">CLUMA_CG010082, isoform A</fullName>
    </submittedName>
</protein>
<sequence length="82" mass="9949">MREEFLLWLCKLIFMIKGGINTHYTKHTQNYRLRCGMLELFLLEFCSFGTITCQFNQTFEYLILLYRLLALHNIQKNENNHN</sequence>
<proteinExistence type="predicted"/>
<evidence type="ECO:0000313" key="1">
    <source>
        <dbReference type="EMBL" id="CRK96881.1"/>
    </source>
</evidence>
<dbReference type="AlphaFoldDB" id="A0A1J1IEM0"/>
<accession>A0A1J1IEM0</accession>